<reference evidence="1" key="1">
    <citation type="journal article" date="2022" name="bioRxiv">
        <title>Sequencing and chromosome-scale assembly of the giantPleurodeles waltlgenome.</title>
        <authorList>
            <person name="Brown T."/>
            <person name="Elewa A."/>
            <person name="Iarovenko S."/>
            <person name="Subramanian E."/>
            <person name="Araus A.J."/>
            <person name="Petzold A."/>
            <person name="Susuki M."/>
            <person name="Suzuki K.-i.T."/>
            <person name="Hayashi T."/>
            <person name="Toyoda A."/>
            <person name="Oliveira C."/>
            <person name="Osipova E."/>
            <person name="Leigh N.D."/>
            <person name="Simon A."/>
            <person name="Yun M.H."/>
        </authorList>
    </citation>
    <scope>NUCLEOTIDE SEQUENCE</scope>
    <source>
        <strain evidence="1">20211129_DDA</strain>
        <tissue evidence="1">Liver</tissue>
    </source>
</reference>
<organism evidence="1 2">
    <name type="scientific">Pleurodeles waltl</name>
    <name type="common">Iberian ribbed newt</name>
    <dbReference type="NCBI Taxonomy" id="8319"/>
    <lineage>
        <taxon>Eukaryota</taxon>
        <taxon>Metazoa</taxon>
        <taxon>Chordata</taxon>
        <taxon>Craniata</taxon>
        <taxon>Vertebrata</taxon>
        <taxon>Euteleostomi</taxon>
        <taxon>Amphibia</taxon>
        <taxon>Batrachia</taxon>
        <taxon>Caudata</taxon>
        <taxon>Salamandroidea</taxon>
        <taxon>Salamandridae</taxon>
        <taxon>Pleurodelinae</taxon>
        <taxon>Pleurodeles</taxon>
    </lineage>
</organism>
<gene>
    <name evidence="1" type="ORF">NDU88_004522</name>
</gene>
<evidence type="ECO:0000313" key="2">
    <source>
        <dbReference type="Proteomes" id="UP001066276"/>
    </source>
</evidence>
<dbReference type="PROSITE" id="PS51257">
    <property type="entry name" value="PROKAR_LIPOPROTEIN"/>
    <property type="match status" value="1"/>
</dbReference>
<sequence length="202" mass="21305">MRLRRALDGRQAFIQSAGVKPQTASAVTSGGCVRRVLPYCACARSWLARQLQAGCGPAHLLASARSGCEAGSGLFLLASPLLAPPGSARFPSSSCNKQAWLAPRARVPFSSPCPVAAARVPTLLSLLNQSAVAAAMNVTPTSSLPLGISPRPPPCIANEKAWMEQTPGVSAPIHAVRRERAQRRRVAAEIANVNRSPEREPQ</sequence>
<dbReference type="EMBL" id="JANPWB010000001">
    <property type="protein sequence ID" value="KAJ1216924.1"/>
    <property type="molecule type" value="Genomic_DNA"/>
</dbReference>
<keyword evidence="2" id="KW-1185">Reference proteome</keyword>
<evidence type="ECO:0000313" key="1">
    <source>
        <dbReference type="EMBL" id="KAJ1216924.1"/>
    </source>
</evidence>
<comment type="caution">
    <text evidence="1">The sequence shown here is derived from an EMBL/GenBank/DDBJ whole genome shotgun (WGS) entry which is preliminary data.</text>
</comment>
<dbReference type="AlphaFoldDB" id="A0AAV7WYI9"/>
<proteinExistence type="predicted"/>
<protein>
    <submittedName>
        <fullName evidence="1">Uncharacterized protein</fullName>
    </submittedName>
</protein>
<name>A0AAV7WYI9_PLEWA</name>
<dbReference type="Proteomes" id="UP001066276">
    <property type="component" value="Chromosome 1_1"/>
</dbReference>
<accession>A0AAV7WYI9</accession>